<protein>
    <submittedName>
        <fullName evidence="2">LuxR family transcriptional regulator</fullName>
    </submittedName>
</protein>
<sequence>MVRRLPTARVLLVLTDTEPAPTRSVFHLALDRQLHVHRIDLAPLSPEGVATAVRLGVGDRRADRLATEVYELTGGNPLLLRALLDGPEDPDDRLDRYGRALLGCLHRGDPTLWAVARAVAVLGDGATTRALHDLVDADPRAVDGALRAMTAAGLMREGAFRHESARDALLDHIPADERTRLQERAAHVLFDGGAPASTVAPLLVSAGTAPPPWATPILVEAAEQAVAVDDRQAAVSALECALRGTPPPPQAASLRVRLAQIEWETDPAAGARHLDPLRTALRDAQLDHRERFTLVKRLLWSGRVAEATDALNLIRSDAHRDPGAVVELRDLEQWLAYVAPALARHPAGPAPQDGDAFPLRRMTDPWLHATAATIAPLVNGRTADAADRAAQTLQDLELGRLTGWEDEAALVALRALCRADRVQSALRWCDRLRRRTDARSHRTMNAVLTAAYADICLELGDLTAAVTNAEAALDQLTTRAWGLAAGLPLSTLVLALSRLGQFDEAGALLARPVPEAMFQTRYGVLYLFARGQYRMAVRHHHAALADFLSCAEMVRGWGLDAAGIVPWRTSAAEAWLRLGNHDQARRLAGDELSRTGTGARNRGAALRVLAAAGPAERRPQLLSESLELSESCDDRYQQALTLADLATAYHLLDRNRRARVVFRRAIHMALVCEADPLHRELLAVGHGLGEATGTPERCDQLDELTDSERRVAALAAMGYTNREIARKLFVTASTVEQHLTRVYRKLKISHRRELPSELTWHAGVKPRASAS</sequence>
<organism evidence="2">
    <name type="scientific">Micromonospora sp. HK160111</name>
    <dbReference type="NCBI Taxonomy" id="1245497"/>
    <lineage>
        <taxon>Bacteria</taxon>
        <taxon>Bacillati</taxon>
        <taxon>Actinomycetota</taxon>
        <taxon>Actinomycetes</taxon>
        <taxon>Micromonosporales</taxon>
        <taxon>Micromonosporaceae</taxon>
        <taxon>Micromonospora</taxon>
    </lineage>
</organism>
<dbReference type="GO" id="GO:0006355">
    <property type="term" value="P:regulation of DNA-templated transcription"/>
    <property type="evidence" value="ECO:0007669"/>
    <property type="project" value="InterPro"/>
</dbReference>
<dbReference type="InterPro" id="IPR000792">
    <property type="entry name" value="Tscrpt_reg_LuxR_C"/>
</dbReference>
<dbReference type="PRINTS" id="PR00038">
    <property type="entry name" value="HTHLUXR"/>
</dbReference>
<evidence type="ECO:0000259" key="1">
    <source>
        <dbReference type="PROSITE" id="PS50043"/>
    </source>
</evidence>
<dbReference type="Gene3D" id="1.25.40.10">
    <property type="entry name" value="Tetratricopeptide repeat domain"/>
    <property type="match status" value="1"/>
</dbReference>
<dbReference type="GO" id="GO:0003677">
    <property type="term" value="F:DNA binding"/>
    <property type="evidence" value="ECO:0007669"/>
    <property type="project" value="InterPro"/>
</dbReference>
<dbReference type="EMBL" id="MG018799">
    <property type="protein sequence ID" value="ATY46584.1"/>
    <property type="molecule type" value="Genomic_DNA"/>
</dbReference>
<dbReference type="InterPro" id="IPR036388">
    <property type="entry name" value="WH-like_DNA-bd_sf"/>
</dbReference>
<name>A0A2H4RBY5_9ACTN</name>
<dbReference type="InterPro" id="IPR011990">
    <property type="entry name" value="TPR-like_helical_dom_sf"/>
</dbReference>
<dbReference type="Pfam" id="PF00196">
    <property type="entry name" value="GerE"/>
    <property type="match status" value="1"/>
</dbReference>
<dbReference type="SUPFAM" id="SSF46894">
    <property type="entry name" value="C-terminal effector domain of the bipartite response regulators"/>
    <property type="match status" value="1"/>
</dbReference>
<dbReference type="SMART" id="SM00421">
    <property type="entry name" value="HTH_LUXR"/>
    <property type="match status" value="1"/>
</dbReference>
<reference evidence="2" key="1">
    <citation type="submission" date="2017-09" db="EMBL/GenBank/DDBJ databases">
        <title>Overexpression of SARP Promote the Production of Pentaketide-type Ansamycins in Micromonospora sp. HK160111.</title>
        <authorList>
            <person name="Li W."/>
            <person name="Wang H."/>
        </authorList>
    </citation>
    <scope>NUCLEOTIDE SEQUENCE</scope>
    <source>
        <strain evidence="2">HK160111</strain>
    </source>
</reference>
<proteinExistence type="predicted"/>
<dbReference type="Gene3D" id="1.10.10.10">
    <property type="entry name" value="Winged helix-like DNA-binding domain superfamily/Winged helix DNA-binding domain"/>
    <property type="match status" value="1"/>
</dbReference>
<dbReference type="CDD" id="cd06170">
    <property type="entry name" value="LuxR_C_like"/>
    <property type="match status" value="1"/>
</dbReference>
<evidence type="ECO:0000313" key="2">
    <source>
        <dbReference type="EMBL" id="ATY46584.1"/>
    </source>
</evidence>
<dbReference type="PROSITE" id="PS00622">
    <property type="entry name" value="HTH_LUXR_1"/>
    <property type="match status" value="1"/>
</dbReference>
<dbReference type="AlphaFoldDB" id="A0A2H4RBY5"/>
<gene>
    <name evidence="2" type="primary">mas3</name>
</gene>
<feature type="domain" description="HTH luxR-type" evidence="1">
    <location>
        <begin position="697"/>
        <end position="762"/>
    </location>
</feature>
<dbReference type="InterPro" id="IPR016032">
    <property type="entry name" value="Sig_transdc_resp-reg_C-effctor"/>
</dbReference>
<accession>A0A2H4RBY5</accession>
<dbReference type="PROSITE" id="PS50043">
    <property type="entry name" value="HTH_LUXR_2"/>
    <property type="match status" value="1"/>
</dbReference>
<dbReference type="SUPFAM" id="SSF48452">
    <property type="entry name" value="TPR-like"/>
    <property type="match status" value="1"/>
</dbReference>